<evidence type="ECO:0000256" key="9">
    <source>
        <dbReference type="ARBA" id="ARBA00022777"/>
    </source>
</evidence>
<dbReference type="FunFam" id="3.30.565.10:FF:000010">
    <property type="entry name" value="Sensor histidine kinase RcsC"/>
    <property type="match status" value="1"/>
</dbReference>
<dbReference type="InterPro" id="IPR003661">
    <property type="entry name" value="HisK_dim/P_dom"/>
</dbReference>
<organism evidence="17 18">
    <name type="scientific">Pedobacter duraquae</name>
    <dbReference type="NCBI Taxonomy" id="425511"/>
    <lineage>
        <taxon>Bacteria</taxon>
        <taxon>Pseudomonadati</taxon>
        <taxon>Bacteroidota</taxon>
        <taxon>Sphingobacteriia</taxon>
        <taxon>Sphingobacteriales</taxon>
        <taxon>Sphingobacteriaceae</taxon>
        <taxon>Pedobacter</taxon>
    </lineage>
</organism>
<keyword evidence="8" id="KW-0547">Nucleotide-binding</keyword>
<proteinExistence type="predicted"/>
<keyword evidence="11" id="KW-1133">Transmembrane helix</keyword>
<dbReference type="AlphaFoldDB" id="A0A4V3C3N1"/>
<evidence type="ECO:0000256" key="5">
    <source>
        <dbReference type="ARBA" id="ARBA00022553"/>
    </source>
</evidence>
<dbReference type="InterPro" id="IPR035965">
    <property type="entry name" value="PAS-like_dom_sf"/>
</dbReference>
<comment type="catalytic activity">
    <reaction evidence="1">
        <text>ATP + protein L-histidine = ADP + protein N-phospho-L-histidine.</text>
        <dbReference type="EC" id="2.7.13.3"/>
    </reaction>
</comment>
<dbReference type="Gene3D" id="3.30.450.20">
    <property type="entry name" value="PAS domain"/>
    <property type="match status" value="1"/>
</dbReference>
<evidence type="ECO:0000256" key="3">
    <source>
        <dbReference type="ARBA" id="ARBA00012438"/>
    </source>
</evidence>
<keyword evidence="7" id="KW-0812">Transmembrane</keyword>
<evidence type="ECO:0000256" key="11">
    <source>
        <dbReference type="ARBA" id="ARBA00022989"/>
    </source>
</evidence>
<feature type="domain" description="Histidine kinase" evidence="15">
    <location>
        <begin position="315"/>
        <end position="536"/>
    </location>
</feature>
<evidence type="ECO:0000256" key="4">
    <source>
        <dbReference type="ARBA" id="ARBA00022475"/>
    </source>
</evidence>
<dbReference type="FunFam" id="1.10.287.130:FF:000003">
    <property type="entry name" value="Histidine kinase"/>
    <property type="match status" value="1"/>
</dbReference>
<evidence type="ECO:0000259" key="16">
    <source>
        <dbReference type="PROSITE" id="PS50110"/>
    </source>
</evidence>
<protein>
    <recommendedName>
        <fullName evidence="3">histidine kinase</fullName>
        <ecNumber evidence="3">2.7.13.3</ecNumber>
    </recommendedName>
</protein>
<keyword evidence="6" id="KW-0808">Transferase</keyword>
<name>A0A4V3C3N1_9SPHI</name>
<dbReference type="RefSeq" id="WP_133554243.1">
    <property type="nucleotide sequence ID" value="NZ_SNWM01000002.1"/>
</dbReference>
<dbReference type="Pfam" id="PF00072">
    <property type="entry name" value="Response_reg"/>
    <property type="match status" value="2"/>
</dbReference>
<evidence type="ECO:0000256" key="8">
    <source>
        <dbReference type="ARBA" id="ARBA00022741"/>
    </source>
</evidence>
<dbReference type="InterPro" id="IPR005467">
    <property type="entry name" value="His_kinase_dom"/>
</dbReference>
<dbReference type="InterPro" id="IPR036890">
    <property type="entry name" value="HATPase_C_sf"/>
</dbReference>
<dbReference type="PANTHER" id="PTHR45339">
    <property type="entry name" value="HYBRID SIGNAL TRANSDUCTION HISTIDINE KINASE J"/>
    <property type="match status" value="1"/>
</dbReference>
<dbReference type="SUPFAM" id="SSF55874">
    <property type="entry name" value="ATPase domain of HSP90 chaperone/DNA topoisomerase II/histidine kinase"/>
    <property type="match status" value="1"/>
</dbReference>
<dbReference type="Gene3D" id="1.10.287.130">
    <property type="match status" value="1"/>
</dbReference>
<evidence type="ECO:0000256" key="7">
    <source>
        <dbReference type="ARBA" id="ARBA00022692"/>
    </source>
</evidence>
<accession>A0A4V3C3N1</accession>
<dbReference type="InterPro" id="IPR001789">
    <property type="entry name" value="Sig_transdc_resp-reg_receiver"/>
</dbReference>
<evidence type="ECO:0000256" key="12">
    <source>
        <dbReference type="ARBA" id="ARBA00023012"/>
    </source>
</evidence>
<evidence type="ECO:0000256" key="13">
    <source>
        <dbReference type="ARBA" id="ARBA00023136"/>
    </source>
</evidence>
<dbReference type="CDD" id="cd00082">
    <property type="entry name" value="HisKA"/>
    <property type="match status" value="1"/>
</dbReference>
<dbReference type="EMBL" id="SNWM01000002">
    <property type="protein sequence ID" value="TDO22678.1"/>
    <property type="molecule type" value="Genomic_DNA"/>
</dbReference>
<reference evidence="17 18" key="1">
    <citation type="submission" date="2019-03" db="EMBL/GenBank/DDBJ databases">
        <title>Genomic Encyclopedia of Archaeal and Bacterial Type Strains, Phase II (KMG-II): from individual species to whole genera.</title>
        <authorList>
            <person name="Goeker M."/>
        </authorList>
    </citation>
    <scope>NUCLEOTIDE SEQUENCE [LARGE SCALE GENOMIC DNA]</scope>
    <source>
        <strain evidence="17 18">DSM 19034</strain>
    </source>
</reference>
<comment type="caution">
    <text evidence="17">The sequence shown here is derived from an EMBL/GenBank/DDBJ whole genome shotgun (WGS) entry which is preliminary data.</text>
</comment>
<evidence type="ECO:0000256" key="2">
    <source>
        <dbReference type="ARBA" id="ARBA00004651"/>
    </source>
</evidence>
<dbReference type="SUPFAM" id="SSF52172">
    <property type="entry name" value="CheY-like"/>
    <property type="match status" value="2"/>
</dbReference>
<dbReference type="PANTHER" id="PTHR45339:SF1">
    <property type="entry name" value="HYBRID SIGNAL TRANSDUCTION HISTIDINE KINASE J"/>
    <property type="match status" value="1"/>
</dbReference>
<feature type="modified residue" description="4-aspartylphosphate" evidence="14">
    <location>
        <position position="748"/>
    </location>
</feature>
<dbReference type="PROSITE" id="PS50110">
    <property type="entry name" value="RESPONSE_REGULATORY"/>
    <property type="match status" value="2"/>
</dbReference>
<dbReference type="InterPro" id="IPR011006">
    <property type="entry name" value="CheY-like_superfamily"/>
</dbReference>
<gene>
    <name evidence="17" type="ORF">CLV32_1659</name>
</gene>
<keyword evidence="13" id="KW-0472">Membrane</keyword>
<dbReference type="CDD" id="cd17546">
    <property type="entry name" value="REC_hyHK_CKI1_RcsC-like"/>
    <property type="match status" value="2"/>
</dbReference>
<dbReference type="CDD" id="cd16922">
    <property type="entry name" value="HATPase_EvgS-ArcB-TorS-like"/>
    <property type="match status" value="1"/>
</dbReference>
<feature type="domain" description="Response regulatory" evidence="16">
    <location>
        <begin position="699"/>
        <end position="815"/>
    </location>
</feature>
<keyword evidence="5 14" id="KW-0597">Phosphoprotein</keyword>
<keyword evidence="10" id="KW-0067">ATP-binding</keyword>
<dbReference type="SMART" id="SM00388">
    <property type="entry name" value="HisKA"/>
    <property type="match status" value="1"/>
</dbReference>
<evidence type="ECO:0000256" key="14">
    <source>
        <dbReference type="PROSITE-ProRule" id="PRU00169"/>
    </source>
</evidence>
<sequence length="820" mass="92902">MQINWAKRALSFIKQSGVVEQYEKWEALLLRSAALLKELSDADNTLLLKVEDELTAKILTAENEDPAYFDPTLLAGLTSGEDIAYFQAPFIAFSQKFSDLLKDQQSAVALPLFHLERPGYIVLSWTIPIAFTEDFKDFLVACLDKICEMTKLAALHYTHEELEVRFNAIFQTIPQSTVFIDDSGRNSWINGHAARLFNLNVGSVVPAHLAEAMQLLRNRASNREEIFMKGMEMFKSKDKRIENWHWLFEDPEFLVLNVNCAPTVSAHVSGMLWTFENVTPQFLYDKHLKELNVQLEEKSQLADAQNKAKSEFLANMSHEIRTPMNGVIGMTSLLRNTKLDEEQFDFVESIRVSADSLLEIINEILDFSKIESGKLELEEHSFLIHKVIEETYDLLAVKAYEKDIDLLYQIDPEVPMEMIGDMTRLRQIVVNLVGNAIKFTPSGEILTTIKLLDRENDVFKLEFAIKDTGIGIPQDKMHKLFSSFSQVDSSTTRKYGGTGLGLAISARLVEKMNGEIGVESEVNVGTTFKFTIQLHADRQVKAFRAITAEKDLIGKTALLIDDNLTNLRILKGHCEMWGMHADIAISGSEGLTLLNNNSSDVVIIDMLMPEMNGIDVAALIFEKYSTTLPLVLFSSAGHFPAERNADRKYFTAILDKPIKQAYFKKMLLETLARKDEAFKNNAITVDDVPEEPIEHTDVRILVAEDNIINQKIVVKTLKSIGYPCDVVANGLEVLSSIERQPYDLIFMDIQMPEMDGLEATRKIIELYGKSRPIIIAMTAGAYEEDKQKCMEAGMDDYITKPFDFDNFYFKFNLWKGKMAK</sequence>
<keyword evidence="18" id="KW-1185">Reference proteome</keyword>
<dbReference type="OrthoDB" id="9809670at2"/>
<dbReference type="EC" id="2.7.13.3" evidence="3"/>
<dbReference type="SMART" id="SM00448">
    <property type="entry name" value="REC"/>
    <property type="match status" value="2"/>
</dbReference>
<feature type="modified residue" description="4-aspartylphosphate" evidence="14">
    <location>
        <position position="605"/>
    </location>
</feature>
<dbReference type="GO" id="GO:0005524">
    <property type="term" value="F:ATP binding"/>
    <property type="evidence" value="ECO:0007669"/>
    <property type="project" value="UniProtKB-KW"/>
</dbReference>
<dbReference type="Gene3D" id="3.40.50.2300">
    <property type="match status" value="2"/>
</dbReference>
<dbReference type="Proteomes" id="UP000295499">
    <property type="component" value="Unassembled WGS sequence"/>
</dbReference>
<dbReference type="Gene3D" id="3.30.565.10">
    <property type="entry name" value="Histidine kinase-like ATPase, C-terminal domain"/>
    <property type="match status" value="1"/>
</dbReference>
<keyword evidence="4" id="KW-1003">Cell membrane</keyword>
<dbReference type="SMART" id="SM00387">
    <property type="entry name" value="HATPase_c"/>
    <property type="match status" value="1"/>
</dbReference>
<dbReference type="InterPro" id="IPR036097">
    <property type="entry name" value="HisK_dim/P_sf"/>
</dbReference>
<dbReference type="GO" id="GO:0000155">
    <property type="term" value="F:phosphorelay sensor kinase activity"/>
    <property type="evidence" value="ECO:0007669"/>
    <property type="project" value="InterPro"/>
</dbReference>
<dbReference type="PROSITE" id="PS50109">
    <property type="entry name" value="HIS_KIN"/>
    <property type="match status" value="1"/>
</dbReference>
<evidence type="ECO:0000256" key="1">
    <source>
        <dbReference type="ARBA" id="ARBA00000085"/>
    </source>
</evidence>
<keyword evidence="9" id="KW-0418">Kinase</keyword>
<evidence type="ECO:0000313" key="17">
    <source>
        <dbReference type="EMBL" id="TDO22678.1"/>
    </source>
</evidence>
<evidence type="ECO:0000313" key="18">
    <source>
        <dbReference type="Proteomes" id="UP000295499"/>
    </source>
</evidence>
<dbReference type="SUPFAM" id="SSF47384">
    <property type="entry name" value="Homodimeric domain of signal transducing histidine kinase"/>
    <property type="match status" value="1"/>
</dbReference>
<comment type="subcellular location">
    <subcellularLocation>
        <location evidence="2">Cell membrane</location>
        <topology evidence="2">Multi-pass membrane protein</topology>
    </subcellularLocation>
</comment>
<dbReference type="SUPFAM" id="SSF55785">
    <property type="entry name" value="PYP-like sensor domain (PAS domain)"/>
    <property type="match status" value="1"/>
</dbReference>
<evidence type="ECO:0000256" key="6">
    <source>
        <dbReference type="ARBA" id="ARBA00022679"/>
    </source>
</evidence>
<dbReference type="PRINTS" id="PR00344">
    <property type="entry name" value="BCTRLSENSOR"/>
</dbReference>
<dbReference type="InterPro" id="IPR004358">
    <property type="entry name" value="Sig_transdc_His_kin-like_C"/>
</dbReference>
<dbReference type="Pfam" id="PF02518">
    <property type="entry name" value="HATPase_c"/>
    <property type="match status" value="1"/>
</dbReference>
<dbReference type="GO" id="GO:0005886">
    <property type="term" value="C:plasma membrane"/>
    <property type="evidence" value="ECO:0007669"/>
    <property type="project" value="UniProtKB-SubCell"/>
</dbReference>
<evidence type="ECO:0000259" key="15">
    <source>
        <dbReference type="PROSITE" id="PS50109"/>
    </source>
</evidence>
<dbReference type="InterPro" id="IPR003594">
    <property type="entry name" value="HATPase_dom"/>
</dbReference>
<evidence type="ECO:0000256" key="10">
    <source>
        <dbReference type="ARBA" id="ARBA00022840"/>
    </source>
</evidence>
<dbReference type="Pfam" id="PF00512">
    <property type="entry name" value="HisKA"/>
    <property type="match status" value="1"/>
</dbReference>
<feature type="domain" description="Response regulatory" evidence="16">
    <location>
        <begin position="556"/>
        <end position="671"/>
    </location>
</feature>
<keyword evidence="12" id="KW-0902">Two-component regulatory system</keyword>